<name>A0A543AS65_9ACTN</name>
<feature type="domain" description="Methyltransferase type 11" evidence="1">
    <location>
        <begin position="54"/>
        <end position="148"/>
    </location>
</feature>
<dbReference type="InterPro" id="IPR013216">
    <property type="entry name" value="Methyltransf_11"/>
</dbReference>
<evidence type="ECO:0000313" key="2">
    <source>
        <dbReference type="EMBL" id="TQL75424.1"/>
    </source>
</evidence>
<dbReference type="Gene3D" id="3.40.50.150">
    <property type="entry name" value="Vaccinia Virus protein VP39"/>
    <property type="match status" value="1"/>
</dbReference>
<dbReference type="Proteomes" id="UP000317043">
    <property type="component" value="Unassembled WGS sequence"/>
</dbReference>
<dbReference type="Pfam" id="PF08241">
    <property type="entry name" value="Methyltransf_11"/>
    <property type="match status" value="1"/>
</dbReference>
<protein>
    <submittedName>
        <fullName evidence="2">Ubiquinone/menaquinone biosynthesis C-methylase UbiE</fullName>
    </submittedName>
</protein>
<dbReference type="OrthoDB" id="21342at2"/>
<keyword evidence="2" id="KW-0808">Transferase</keyword>
<dbReference type="SUPFAM" id="SSF53335">
    <property type="entry name" value="S-adenosyl-L-methionine-dependent methyltransferases"/>
    <property type="match status" value="1"/>
</dbReference>
<proteinExistence type="predicted"/>
<accession>A0A543AS65</accession>
<dbReference type="RefSeq" id="WP_142035267.1">
    <property type="nucleotide sequence ID" value="NZ_JBHTGS010000001.1"/>
</dbReference>
<dbReference type="PANTHER" id="PTHR43591:SF24">
    <property type="entry name" value="2-METHOXY-6-POLYPRENYL-1,4-BENZOQUINOL METHYLASE, MITOCHONDRIAL"/>
    <property type="match status" value="1"/>
</dbReference>
<evidence type="ECO:0000313" key="3">
    <source>
        <dbReference type="Proteomes" id="UP000317043"/>
    </source>
</evidence>
<reference evidence="2 3" key="1">
    <citation type="submission" date="2019-06" db="EMBL/GenBank/DDBJ databases">
        <title>Sequencing the genomes of 1000 actinobacteria strains.</title>
        <authorList>
            <person name="Klenk H.-P."/>
        </authorList>
    </citation>
    <scope>NUCLEOTIDE SEQUENCE [LARGE SCALE GENOMIC DNA]</scope>
    <source>
        <strain evidence="2 3">DSM 45928</strain>
    </source>
</reference>
<evidence type="ECO:0000259" key="1">
    <source>
        <dbReference type="Pfam" id="PF08241"/>
    </source>
</evidence>
<keyword evidence="2" id="KW-0489">Methyltransferase</keyword>
<dbReference type="GO" id="GO:0032259">
    <property type="term" value="P:methylation"/>
    <property type="evidence" value="ECO:0007669"/>
    <property type="project" value="UniProtKB-KW"/>
</dbReference>
<dbReference type="EMBL" id="VFOW01000001">
    <property type="protein sequence ID" value="TQL75424.1"/>
    <property type="molecule type" value="Genomic_DNA"/>
</dbReference>
<dbReference type="InParanoid" id="A0A543AS65"/>
<dbReference type="CDD" id="cd02440">
    <property type="entry name" value="AdoMet_MTases"/>
    <property type="match status" value="1"/>
</dbReference>
<gene>
    <name evidence="2" type="ORF">FB566_0928</name>
</gene>
<dbReference type="PANTHER" id="PTHR43591">
    <property type="entry name" value="METHYLTRANSFERASE"/>
    <property type="match status" value="1"/>
</dbReference>
<keyword evidence="2" id="KW-0830">Ubiquinone</keyword>
<dbReference type="InterPro" id="IPR029063">
    <property type="entry name" value="SAM-dependent_MTases_sf"/>
</dbReference>
<organism evidence="2 3">
    <name type="scientific">Stackebrandtia endophytica</name>
    <dbReference type="NCBI Taxonomy" id="1496996"/>
    <lineage>
        <taxon>Bacteria</taxon>
        <taxon>Bacillati</taxon>
        <taxon>Actinomycetota</taxon>
        <taxon>Actinomycetes</taxon>
        <taxon>Glycomycetales</taxon>
        <taxon>Glycomycetaceae</taxon>
        <taxon>Stackebrandtia</taxon>
    </lineage>
</organism>
<comment type="caution">
    <text evidence="2">The sequence shown here is derived from an EMBL/GenBank/DDBJ whole genome shotgun (WGS) entry which is preliminary data.</text>
</comment>
<keyword evidence="3" id="KW-1185">Reference proteome</keyword>
<dbReference type="GO" id="GO:0008757">
    <property type="term" value="F:S-adenosylmethionine-dependent methyltransferase activity"/>
    <property type="evidence" value="ECO:0007669"/>
    <property type="project" value="InterPro"/>
</dbReference>
<dbReference type="AlphaFoldDB" id="A0A543AS65"/>
<sequence>MSADTAQSGITAYWDKYADVYDTHQVDRQRQPEVRAAWQRVWSQALPSEPATVLDVGTGSGNVALLVAELGHRVTGIDLSAGMLGEAKRKTTDSANPPTFLFGDAVAPAFDDASFDVITARYVLWTVRDPELALANWRRLLRPGGRLIAVDSTWYPDGVAATGVDTATDRERDFRSAYTDEVLERLPLAESTDIHQSADRLRQAGFDNVTVDELPEILELDRRHGVAPGHRPQMQYRITATV</sequence>